<keyword evidence="12" id="KW-1185">Reference proteome</keyword>
<dbReference type="AlphaFoldDB" id="A0AAD8HX18"/>
<name>A0AAD8HX18_9APIA</name>
<evidence type="ECO:0000256" key="9">
    <source>
        <dbReference type="SAM" id="Coils"/>
    </source>
</evidence>
<evidence type="ECO:0000256" key="6">
    <source>
        <dbReference type="ARBA" id="ARBA00023054"/>
    </source>
</evidence>
<keyword evidence="5" id="KW-0498">Mitosis</keyword>
<evidence type="ECO:0000256" key="8">
    <source>
        <dbReference type="ARBA" id="ARBA00023328"/>
    </source>
</evidence>
<dbReference type="PANTHER" id="PTHR48441:SF1">
    <property type="entry name" value="NT-3"/>
    <property type="match status" value="1"/>
</dbReference>
<evidence type="ECO:0000256" key="5">
    <source>
        <dbReference type="ARBA" id="ARBA00022776"/>
    </source>
</evidence>
<feature type="coiled-coil region" evidence="9">
    <location>
        <begin position="338"/>
        <end position="446"/>
    </location>
</feature>
<evidence type="ECO:0000256" key="7">
    <source>
        <dbReference type="ARBA" id="ARBA00023306"/>
    </source>
</evidence>
<evidence type="ECO:0000256" key="2">
    <source>
        <dbReference type="ARBA" id="ARBA00005498"/>
    </source>
</evidence>
<reference evidence="11" key="2">
    <citation type="submission" date="2023-05" db="EMBL/GenBank/DDBJ databases">
        <authorList>
            <person name="Schelkunov M.I."/>
        </authorList>
    </citation>
    <scope>NUCLEOTIDE SEQUENCE</scope>
    <source>
        <strain evidence="11">Hsosn_3</strain>
        <tissue evidence="11">Leaf</tissue>
    </source>
</reference>
<evidence type="ECO:0000259" key="10">
    <source>
        <dbReference type="Pfam" id="PF03800"/>
    </source>
</evidence>
<evidence type="ECO:0000256" key="3">
    <source>
        <dbReference type="ARBA" id="ARBA00022454"/>
    </source>
</evidence>
<reference evidence="11" key="1">
    <citation type="submission" date="2023-02" db="EMBL/GenBank/DDBJ databases">
        <title>Genome of toxic invasive species Heracleum sosnowskyi carries increased number of genes despite the absence of recent whole-genome duplications.</title>
        <authorList>
            <person name="Schelkunov M."/>
            <person name="Shtratnikova V."/>
            <person name="Makarenko M."/>
            <person name="Klepikova A."/>
            <person name="Omelchenko D."/>
            <person name="Novikova G."/>
            <person name="Obukhova E."/>
            <person name="Bogdanov V."/>
            <person name="Penin A."/>
            <person name="Logacheva M."/>
        </authorList>
    </citation>
    <scope>NUCLEOTIDE SEQUENCE</scope>
    <source>
        <strain evidence="11">Hsosn_3</strain>
        <tissue evidence="11">Leaf</tissue>
    </source>
</reference>
<dbReference type="Proteomes" id="UP001237642">
    <property type="component" value="Unassembled WGS sequence"/>
</dbReference>
<comment type="caution">
    <text evidence="11">The sequence shown here is derived from an EMBL/GenBank/DDBJ whole genome shotgun (WGS) entry which is preliminary data.</text>
</comment>
<dbReference type="Gene3D" id="1.10.418.60">
    <property type="entry name" value="Ncd80 complex, Nuf2 subunit"/>
    <property type="match status" value="1"/>
</dbReference>
<evidence type="ECO:0000256" key="4">
    <source>
        <dbReference type="ARBA" id="ARBA00022618"/>
    </source>
</evidence>
<keyword evidence="6 9" id="KW-0175">Coiled coil</keyword>
<dbReference type="InterPro" id="IPR005549">
    <property type="entry name" value="Kinetochore_Nuf2_N"/>
</dbReference>
<proteinExistence type="inferred from homology"/>
<keyword evidence="8" id="KW-0137">Centromere</keyword>
<evidence type="ECO:0000313" key="12">
    <source>
        <dbReference type="Proteomes" id="UP001237642"/>
    </source>
</evidence>
<organism evidence="11 12">
    <name type="scientific">Heracleum sosnowskyi</name>
    <dbReference type="NCBI Taxonomy" id="360622"/>
    <lineage>
        <taxon>Eukaryota</taxon>
        <taxon>Viridiplantae</taxon>
        <taxon>Streptophyta</taxon>
        <taxon>Embryophyta</taxon>
        <taxon>Tracheophyta</taxon>
        <taxon>Spermatophyta</taxon>
        <taxon>Magnoliopsida</taxon>
        <taxon>eudicotyledons</taxon>
        <taxon>Gunneridae</taxon>
        <taxon>Pentapetalae</taxon>
        <taxon>asterids</taxon>
        <taxon>campanulids</taxon>
        <taxon>Apiales</taxon>
        <taxon>Apiaceae</taxon>
        <taxon>Apioideae</taxon>
        <taxon>apioid superclade</taxon>
        <taxon>Tordylieae</taxon>
        <taxon>Tordyliinae</taxon>
        <taxon>Heracleum</taxon>
    </lineage>
</organism>
<dbReference type="GO" id="GO:0031262">
    <property type="term" value="C:Ndc80 complex"/>
    <property type="evidence" value="ECO:0007669"/>
    <property type="project" value="InterPro"/>
</dbReference>
<keyword evidence="7" id="KW-0131">Cell cycle</keyword>
<feature type="domain" description="Kinetochore protein Nuf2 N-terminal" evidence="10">
    <location>
        <begin position="4"/>
        <end position="141"/>
    </location>
</feature>
<dbReference type="InterPro" id="IPR038275">
    <property type="entry name" value="Nuf2_N_sf"/>
</dbReference>
<protein>
    <submittedName>
        <fullName evidence="11">Nuf2 domain-containing protein</fullName>
    </submittedName>
</protein>
<accession>A0AAD8HX18</accession>
<keyword evidence="4" id="KW-0132">Cell division</keyword>
<evidence type="ECO:0000256" key="1">
    <source>
        <dbReference type="ARBA" id="ARBA00004584"/>
    </source>
</evidence>
<dbReference type="PANTHER" id="PTHR48441">
    <property type="match status" value="1"/>
</dbReference>
<dbReference type="GO" id="GO:0051301">
    <property type="term" value="P:cell division"/>
    <property type="evidence" value="ECO:0007669"/>
    <property type="project" value="UniProtKB-KW"/>
</dbReference>
<gene>
    <name evidence="11" type="ORF">POM88_030484</name>
</gene>
<comment type="similarity">
    <text evidence="2">Belongs to the NUF2 family.</text>
</comment>
<dbReference type="Pfam" id="PF03800">
    <property type="entry name" value="Nuf2"/>
    <property type="match status" value="1"/>
</dbReference>
<dbReference type="EMBL" id="JAUIZM010000007">
    <property type="protein sequence ID" value="KAK1374291.1"/>
    <property type="molecule type" value="Genomic_DNA"/>
</dbReference>
<feature type="coiled-coil region" evidence="9">
    <location>
        <begin position="141"/>
        <end position="217"/>
    </location>
</feature>
<sequence length="483" mass="55525">MSKLEYPRLQRNEIVSVLAEYQIANISDSDLLHPNSDFISNLYRHILYYLDLLQEDDGQINFEALQQFENPESHLEAIQKMSLLQKIRGFVDAVHCPRKFHLKDLVKPDSDRTEFFLSAMLNFVLYRATKLDILSPIVDEMTMIDEQRKELEAKILELNAEIEEYNKARESEVSLVQEVEAKVKELRQTIPGLNNHQMSLKASIKKMKENAKEMDEKQISSAEFALVQSVQENANLRSKIVQSPDKLQRALEERKAILAEAKNAERSAMLSFQEKTSTCEVNSKISNLASYDTLRSGLELDLYVGSSLINTYVKCGNVKEGRKAYERMSKHFAQMRDLQEQVNSAKAIEKEVKVLKSKLTEEGVLDMSLEAKLVERQGKADQLNELKKQLEKERELNCEAATKELTNVKLEVESRKHGNESRQRNVEALLTEVDAIEAKIKLAKDSSAAKQQELGLKCEEIVKQFYQYKNRLEDSWASFEVRP</sequence>
<comment type="subcellular location">
    <subcellularLocation>
        <location evidence="1">Chromosome</location>
        <location evidence="1">Centromere</location>
    </subcellularLocation>
</comment>
<keyword evidence="3" id="KW-0158">Chromosome</keyword>
<evidence type="ECO:0000313" key="11">
    <source>
        <dbReference type="EMBL" id="KAK1374291.1"/>
    </source>
</evidence>